<evidence type="ECO:0000256" key="1">
    <source>
        <dbReference type="ARBA" id="ARBA00008025"/>
    </source>
</evidence>
<name>A0AAV2Z244_9STRA</name>
<dbReference type="PRINTS" id="PR00219">
    <property type="entry name" value="SYNAPTOBREVN"/>
</dbReference>
<dbReference type="InterPro" id="IPR051097">
    <property type="entry name" value="Synaptobrevin-like_transport"/>
</dbReference>
<gene>
    <name evidence="12" type="ORF">N0F65_001298</name>
</gene>
<evidence type="ECO:0000256" key="4">
    <source>
        <dbReference type="ARBA" id="ARBA00022927"/>
    </source>
</evidence>
<keyword evidence="3 9" id="KW-0812">Transmembrane</keyword>
<keyword evidence="4" id="KW-0653">Protein transport</keyword>
<evidence type="ECO:0000256" key="3">
    <source>
        <dbReference type="ARBA" id="ARBA00022692"/>
    </source>
</evidence>
<dbReference type="PROSITE" id="PS50892">
    <property type="entry name" value="V_SNARE"/>
    <property type="match status" value="1"/>
</dbReference>
<proteinExistence type="inferred from homology"/>
<evidence type="ECO:0000256" key="9">
    <source>
        <dbReference type="SAM" id="Phobius"/>
    </source>
</evidence>
<protein>
    <recommendedName>
        <fullName evidence="14">Vesicle-associated membrane protein</fullName>
    </recommendedName>
</protein>
<evidence type="ECO:0000256" key="5">
    <source>
        <dbReference type="ARBA" id="ARBA00022989"/>
    </source>
</evidence>
<dbReference type="Gene3D" id="3.30.450.50">
    <property type="entry name" value="Longin domain"/>
    <property type="match status" value="1"/>
</dbReference>
<feature type="transmembrane region" description="Helical" evidence="9">
    <location>
        <begin position="192"/>
        <end position="211"/>
    </location>
</feature>
<dbReference type="Gene3D" id="1.20.5.110">
    <property type="match status" value="1"/>
</dbReference>
<organism evidence="12 13">
    <name type="scientific">Lagenidium giganteum</name>
    <dbReference type="NCBI Taxonomy" id="4803"/>
    <lineage>
        <taxon>Eukaryota</taxon>
        <taxon>Sar</taxon>
        <taxon>Stramenopiles</taxon>
        <taxon>Oomycota</taxon>
        <taxon>Peronosporomycetes</taxon>
        <taxon>Pythiales</taxon>
        <taxon>Pythiaceae</taxon>
    </lineage>
</organism>
<dbReference type="CDD" id="cd14824">
    <property type="entry name" value="Longin"/>
    <property type="match status" value="1"/>
</dbReference>
<comment type="subcellular location">
    <subcellularLocation>
        <location evidence="7">Endomembrane system</location>
        <topology evidence="7">Single-pass type IV membrane protein</topology>
    </subcellularLocation>
</comment>
<reference evidence="12" key="2">
    <citation type="journal article" date="2023" name="Microbiol Resour">
        <title>Decontamination and Annotation of the Draft Genome Sequence of the Oomycete Lagenidium giganteum ARSEF 373.</title>
        <authorList>
            <person name="Morgan W.R."/>
            <person name="Tartar A."/>
        </authorList>
    </citation>
    <scope>NUCLEOTIDE SEQUENCE</scope>
    <source>
        <strain evidence="12">ARSEF 373</strain>
    </source>
</reference>
<dbReference type="SUPFAM" id="SSF58038">
    <property type="entry name" value="SNARE fusion complex"/>
    <property type="match status" value="1"/>
</dbReference>
<dbReference type="AlphaFoldDB" id="A0AAV2Z244"/>
<dbReference type="InterPro" id="IPR010908">
    <property type="entry name" value="Longin_dom"/>
</dbReference>
<dbReference type="GO" id="GO:0005737">
    <property type="term" value="C:cytoplasm"/>
    <property type="evidence" value="ECO:0007669"/>
    <property type="project" value="UniProtKB-ARBA"/>
</dbReference>
<dbReference type="GO" id="GO:0016192">
    <property type="term" value="P:vesicle-mediated transport"/>
    <property type="evidence" value="ECO:0007669"/>
    <property type="project" value="InterPro"/>
</dbReference>
<comment type="similarity">
    <text evidence="1">Belongs to the synaptobrevin family.</text>
</comment>
<evidence type="ECO:0000256" key="8">
    <source>
        <dbReference type="PROSITE-ProRule" id="PRU00290"/>
    </source>
</evidence>
<evidence type="ECO:0000256" key="6">
    <source>
        <dbReference type="ARBA" id="ARBA00023136"/>
    </source>
</evidence>
<dbReference type="GO" id="GO:0015031">
    <property type="term" value="P:protein transport"/>
    <property type="evidence" value="ECO:0007669"/>
    <property type="project" value="UniProtKB-KW"/>
</dbReference>
<dbReference type="InterPro" id="IPR011012">
    <property type="entry name" value="Longin-like_dom_sf"/>
</dbReference>
<evidence type="ECO:0000259" key="11">
    <source>
        <dbReference type="PROSITE" id="PS50892"/>
    </source>
</evidence>
<dbReference type="PROSITE" id="PS00417">
    <property type="entry name" value="SYNAPTOBREVIN"/>
    <property type="match status" value="1"/>
</dbReference>
<dbReference type="InterPro" id="IPR001388">
    <property type="entry name" value="Synaptobrevin-like"/>
</dbReference>
<dbReference type="EMBL" id="DAKRPA010000076">
    <property type="protein sequence ID" value="DAZ99789.1"/>
    <property type="molecule type" value="Genomic_DNA"/>
</dbReference>
<feature type="domain" description="V-SNARE coiled-coil homology" evidence="11">
    <location>
        <begin position="128"/>
        <end position="188"/>
    </location>
</feature>
<dbReference type="PROSITE" id="PS50859">
    <property type="entry name" value="LONGIN"/>
    <property type="match status" value="1"/>
</dbReference>
<keyword evidence="5 9" id="KW-1133">Transmembrane helix</keyword>
<dbReference type="GO" id="GO:0012505">
    <property type="term" value="C:endomembrane system"/>
    <property type="evidence" value="ECO:0007669"/>
    <property type="project" value="UniProtKB-SubCell"/>
</dbReference>
<dbReference type="Proteomes" id="UP001146120">
    <property type="component" value="Unassembled WGS sequence"/>
</dbReference>
<keyword evidence="2" id="KW-0813">Transport</keyword>
<evidence type="ECO:0000313" key="13">
    <source>
        <dbReference type="Proteomes" id="UP001146120"/>
    </source>
</evidence>
<dbReference type="PANTHER" id="PTHR21136">
    <property type="entry name" value="SNARE PROTEINS"/>
    <property type="match status" value="1"/>
</dbReference>
<sequence length="216" mass="24755">MTIYYCLVANKHCPLAEYSNGGDKKMSEIAQKLLKKLTFEEDTVESVDCDGTTYSYRVEDEVVYVCVTEETFGKTSAQLFLRYIHQQFDNEFGIRGKATKLKLDMNRDFAPTLKKHMEQFSADGGQAKLQALKKDLDSVKESMQQNISKVLERGDKIELLVDKSDQLNSQSAAFAQSSRNLRRHLWWQNVKMMLAIGTLCVLFLILIVTYIKRKAT</sequence>
<dbReference type="PANTHER" id="PTHR21136:SF168">
    <property type="entry name" value="VESICLE-ASSOCIATED MEMBRANE PROTEIN 9"/>
    <property type="match status" value="1"/>
</dbReference>
<dbReference type="GO" id="GO:0016020">
    <property type="term" value="C:membrane"/>
    <property type="evidence" value="ECO:0007669"/>
    <property type="project" value="InterPro"/>
</dbReference>
<keyword evidence="6 9" id="KW-0472">Membrane</keyword>
<evidence type="ECO:0000256" key="7">
    <source>
        <dbReference type="ARBA" id="ARBA00046280"/>
    </source>
</evidence>
<keyword evidence="8" id="KW-0175">Coiled coil</keyword>
<comment type="caution">
    <text evidence="12">The sequence shown here is derived from an EMBL/GenBank/DDBJ whole genome shotgun (WGS) entry which is preliminary data.</text>
</comment>
<evidence type="ECO:0008006" key="14">
    <source>
        <dbReference type="Google" id="ProtNLM"/>
    </source>
</evidence>
<dbReference type="Pfam" id="PF00957">
    <property type="entry name" value="Synaptobrevin"/>
    <property type="match status" value="1"/>
</dbReference>
<feature type="domain" description="Longin" evidence="10">
    <location>
        <begin position="2"/>
        <end position="113"/>
    </location>
</feature>
<evidence type="ECO:0000259" key="10">
    <source>
        <dbReference type="PROSITE" id="PS50859"/>
    </source>
</evidence>
<reference evidence="12" key="1">
    <citation type="submission" date="2022-11" db="EMBL/GenBank/DDBJ databases">
        <authorList>
            <person name="Morgan W.R."/>
            <person name="Tartar A."/>
        </authorList>
    </citation>
    <scope>NUCLEOTIDE SEQUENCE</scope>
    <source>
        <strain evidence="12">ARSEF 373</strain>
    </source>
</reference>
<dbReference type="Pfam" id="PF13774">
    <property type="entry name" value="Longin"/>
    <property type="match status" value="1"/>
</dbReference>
<keyword evidence="13" id="KW-1185">Reference proteome</keyword>
<dbReference type="CDD" id="cd15843">
    <property type="entry name" value="R-SNARE"/>
    <property type="match status" value="1"/>
</dbReference>
<accession>A0AAV2Z244</accession>
<dbReference type="FunFam" id="1.20.5.110:FF:000004">
    <property type="entry name" value="Vesicle-associated membrane protein 7"/>
    <property type="match status" value="1"/>
</dbReference>
<evidence type="ECO:0000256" key="2">
    <source>
        <dbReference type="ARBA" id="ARBA00022448"/>
    </source>
</evidence>
<dbReference type="SMART" id="SM01270">
    <property type="entry name" value="Longin"/>
    <property type="match status" value="1"/>
</dbReference>
<dbReference type="SUPFAM" id="SSF64356">
    <property type="entry name" value="SNARE-like"/>
    <property type="match status" value="1"/>
</dbReference>
<evidence type="ECO:0000313" key="12">
    <source>
        <dbReference type="EMBL" id="DAZ99789.1"/>
    </source>
</evidence>
<dbReference type="InterPro" id="IPR042855">
    <property type="entry name" value="V_SNARE_CC"/>
</dbReference>